<reference evidence="3" key="1">
    <citation type="submission" date="2020-12" db="UniProtKB">
        <authorList>
            <consortium name="WormBaseParasite"/>
        </authorList>
    </citation>
    <scope>IDENTIFICATION</scope>
    <source>
        <strain evidence="3">MHco3</strain>
    </source>
</reference>
<feature type="chain" id="PRO_5035473468" evidence="1">
    <location>
        <begin position="30"/>
        <end position="126"/>
    </location>
</feature>
<accession>A0A7I4Y7J4</accession>
<evidence type="ECO:0000256" key="1">
    <source>
        <dbReference type="SAM" id="SignalP"/>
    </source>
</evidence>
<organism evidence="2 3">
    <name type="scientific">Haemonchus contortus</name>
    <name type="common">Barber pole worm</name>
    <dbReference type="NCBI Taxonomy" id="6289"/>
    <lineage>
        <taxon>Eukaryota</taxon>
        <taxon>Metazoa</taxon>
        <taxon>Ecdysozoa</taxon>
        <taxon>Nematoda</taxon>
        <taxon>Chromadorea</taxon>
        <taxon>Rhabditida</taxon>
        <taxon>Rhabditina</taxon>
        <taxon>Rhabditomorpha</taxon>
        <taxon>Strongyloidea</taxon>
        <taxon>Trichostrongylidae</taxon>
        <taxon>Haemonchus</taxon>
    </lineage>
</organism>
<sequence length="126" mass="14491">LGMNFLPQNFRASFVLLLVLFQMDQMLFCTFTRFHPAQEGYYSNNSQELYPQKTPNSTGNCMKMCLEMPECVAVSTHNTSGNFLCYFWGRAQPVYYSWEPGEHIYRLDRSTTNDGCPLAESLFPAS</sequence>
<dbReference type="WBParaSite" id="HCON_00056060-00001">
    <property type="protein sequence ID" value="HCON_00056060-00001"/>
    <property type="gene ID" value="HCON_00056060"/>
</dbReference>
<evidence type="ECO:0000313" key="3">
    <source>
        <dbReference type="WBParaSite" id="HCON_00056060-00001"/>
    </source>
</evidence>
<proteinExistence type="predicted"/>
<dbReference type="Proteomes" id="UP000025227">
    <property type="component" value="Unplaced"/>
</dbReference>
<protein>
    <submittedName>
        <fullName evidence="3">Apple domain-containing protein</fullName>
    </submittedName>
</protein>
<keyword evidence="2" id="KW-1185">Reference proteome</keyword>
<keyword evidence="1" id="KW-0732">Signal</keyword>
<evidence type="ECO:0000313" key="2">
    <source>
        <dbReference type="Proteomes" id="UP000025227"/>
    </source>
</evidence>
<name>A0A7I4Y7J4_HAECO</name>
<dbReference type="AlphaFoldDB" id="A0A7I4Y7J4"/>
<feature type="signal peptide" evidence="1">
    <location>
        <begin position="1"/>
        <end position="29"/>
    </location>
</feature>